<dbReference type="Gene3D" id="3.40.50.720">
    <property type="entry name" value="NAD(P)-binding Rossmann-like Domain"/>
    <property type="match status" value="1"/>
</dbReference>
<sequence length="264" mass="30626">MKRILITGKNSYVGTSLENWLVKNYKIYSVHLISLRNDLWRKTDFSQYDVVIHLAAVVHMKENSEMETMYFKVNRDLAVEVANRAKIAGVKQFIFMSTMAVYGEEGKIGEEIIITRETKTNPKTFYGKSKLEAEYELQKMAYENFKVVILRPPMIYGRNCPGNYSKLEKMALKIPIFPFIDNKRSMLHVEKLNILIEEIIKNEVGGIFLPQDDEYVTTSLLVKKIAEQNGKKIYLSHFMGCVIKIVAKRNNLFNKVFGNLVYEK</sequence>
<dbReference type="InterPro" id="IPR036291">
    <property type="entry name" value="NAD(P)-bd_dom_sf"/>
</dbReference>
<accession>A0A846TGZ8</accession>
<dbReference type="SUPFAM" id="SSF51735">
    <property type="entry name" value="NAD(P)-binding Rossmann-fold domains"/>
    <property type="match status" value="1"/>
</dbReference>
<protein>
    <submittedName>
        <fullName evidence="2">NAD-dependent epimerase/dehydratase family protein</fullName>
    </submittedName>
</protein>
<gene>
    <name evidence="2" type="ORF">GWK17_04315</name>
</gene>
<dbReference type="PANTHER" id="PTHR43245">
    <property type="entry name" value="BIFUNCTIONAL POLYMYXIN RESISTANCE PROTEIN ARNA"/>
    <property type="match status" value="1"/>
</dbReference>
<proteinExistence type="predicted"/>
<comment type="caution">
    <text evidence="2">The sequence shown here is derived from an EMBL/GenBank/DDBJ whole genome shotgun (WGS) entry which is preliminary data.</text>
</comment>
<dbReference type="InterPro" id="IPR050177">
    <property type="entry name" value="Lipid_A_modif_metabolic_enz"/>
</dbReference>
<dbReference type="InterPro" id="IPR001509">
    <property type="entry name" value="Epimerase_deHydtase"/>
</dbReference>
<reference evidence="2 3" key="1">
    <citation type="submission" date="2020-03" db="EMBL/GenBank/DDBJ databases">
        <authorList>
            <person name="Sun Q."/>
        </authorList>
    </citation>
    <scope>NUCLEOTIDE SEQUENCE [LARGE SCALE GENOMIC DNA]</scope>
    <source>
        <strain evidence="2 3">KACC 21451</strain>
    </source>
</reference>
<dbReference type="AlphaFoldDB" id="A0A846TGZ8"/>
<name>A0A846TGZ8_9BACI</name>
<feature type="domain" description="NAD-dependent epimerase/dehydratase" evidence="1">
    <location>
        <begin position="4"/>
        <end position="164"/>
    </location>
</feature>
<dbReference type="EMBL" id="JAAVUM010000002">
    <property type="protein sequence ID" value="NKE04702.1"/>
    <property type="molecule type" value="Genomic_DNA"/>
</dbReference>
<dbReference type="Pfam" id="PF01370">
    <property type="entry name" value="Epimerase"/>
    <property type="match status" value="1"/>
</dbReference>
<evidence type="ECO:0000313" key="2">
    <source>
        <dbReference type="EMBL" id="NKE04702.1"/>
    </source>
</evidence>
<dbReference type="Proteomes" id="UP000587942">
    <property type="component" value="Unassembled WGS sequence"/>
</dbReference>
<evidence type="ECO:0000259" key="1">
    <source>
        <dbReference type="Pfam" id="PF01370"/>
    </source>
</evidence>
<dbReference type="PANTHER" id="PTHR43245:SF58">
    <property type="entry name" value="BLL5923 PROTEIN"/>
    <property type="match status" value="1"/>
</dbReference>
<organism evidence="2 3">
    <name type="scientific">Mesobacillus selenatarsenatis</name>
    <dbReference type="NCBI Taxonomy" id="388741"/>
    <lineage>
        <taxon>Bacteria</taxon>
        <taxon>Bacillati</taxon>
        <taxon>Bacillota</taxon>
        <taxon>Bacilli</taxon>
        <taxon>Bacillales</taxon>
        <taxon>Bacillaceae</taxon>
        <taxon>Mesobacillus</taxon>
    </lineage>
</organism>
<evidence type="ECO:0000313" key="3">
    <source>
        <dbReference type="Proteomes" id="UP000587942"/>
    </source>
</evidence>
<dbReference type="RefSeq" id="WP_167831189.1">
    <property type="nucleotide sequence ID" value="NZ_JAAVUM010000002.1"/>
</dbReference>